<evidence type="ECO:0000313" key="2">
    <source>
        <dbReference type="Proteomes" id="UP000014463"/>
    </source>
</evidence>
<accession>S2KK88</accession>
<evidence type="ECO:0000313" key="1">
    <source>
        <dbReference type="EMBL" id="EPC02360.1"/>
    </source>
</evidence>
<proteinExistence type="predicted"/>
<sequence>MEDGRWKMEDGRWATLEIALKQTRPAEAGLVDHYLTIASISFVSA</sequence>
<comment type="caution">
    <text evidence="1">The sequence shown here is derived from an EMBL/GenBank/DDBJ whole genome shotgun (WGS) entry which is preliminary data.</text>
</comment>
<dbReference type="Proteomes" id="UP000014463">
    <property type="component" value="Unassembled WGS sequence"/>
</dbReference>
<gene>
    <name evidence="1" type="ORF">L861_15090</name>
</gene>
<name>S2KK88_LITA3</name>
<organism evidence="1 2">
    <name type="scientific">Litchfieldella anticariensis (strain DSM 16096 / CECT 5854 / CIP 108499 / LMG 22089 / FP35)</name>
    <name type="common">Halomonas anticariensis</name>
    <dbReference type="NCBI Taxonomy" id="1121939"/>
    <lineage>
        <taxon>Bacteria</taxon>
        <taxon>Pseudomonadati</taxon>
        <taxon>Pseudomonadota</taxon>
        <taxon>Gammaproteobacteria</taxon>
        <taxon>Oceanospirillales</taxon>
        <taxon>Halomonadaceae</taxon>
        <taxon>Litchfieldella</taxon>
    </lineage>
</organism>
<dbReference type="AlphaFoldDB" id="S2KK88"/>
<dbReference type="EMBL" id="ASTJ01000025">
    <property type="protein sequence ID" value="EPC02360.1"/>
    <property type="molecule type" value="Genomic_DNA"/>
</dbReference>
<reference evidence="1 2" key="1">
    <citation type="journal article" date="2013" name="Genome Announc.">
        <title>Draft genome sequence of the moderately halophilic gammaproteobacterium Halomonas anticariensis FP35.</title>
        <authorList>
            <person name="Tahrioui A."/>
            <person name="Quesada E."/>
            <person name="Llamas I."/>
        </authorList>
    </citation>
    <scope>NUCLEOTIDE SEQUENCE [LARGE SCALE GENOMIC DNA]</scope>
    <source>
        <strain evidence="2">DSM 16096 / CECT 5854 / LMG 22089 / FP35</strain>
    </source>
</reference>
<protein>
    <submittedName>
        <fullName evidence="1">Uncharacterized protein</fullName>
    </submittedName>
</protein>
<keyword evidence="2" id="KW-1185">Reference proteome</keyword>